<evidence type="ECO:0000313" key="12">
    <source>
        <dbReference type="Proteomes" id="UP000799118"/>
    </source>
</evidence>
<evidence type="ECO:0000256" key="7">
    <source>
        <dbReference type="ARBA" id="ARBA00048615"/>
    </source>
</evidence>
<dbReference type="HAMAP" id="MF_00196">
    <property type="entry name" value="Mannitol_dehydrog"/>
    <property type="match status" value="1"/>
</dbReference>
<comment type="catalytic activity">
    <reaction evidence="7">
        <text>D-mannitol 1-phosphate + NAD(+) = beta-D-fructose 6-phosphate + NADH + H(+)</text>
        <dbReference type="Rhea" id="RHEA:19661"/>
        <dbReference type="ChEBI" id="CHEBI:15378"/>
        <dbReference type="ChEBI" id="CHEBI:57540"/>
        <dbReference type="ChEBI" id="CHEBI:57634"/>
        <dbReference type="ChEBI" id="CHEBI:57945"/>
        <dbReference type="ChEBI" id="CHEBI:61381"/>
        <dbReference type="EC" id="1.1.1.17"/>
    </reaction>
</comment>
<dbReference type="EC" id="1.1.1.17" evidence="3"/>
<dbReference type="InterPro" id="IPR013131">
    <property type="entry name" value="Mannitol_DH_N"/>
</dbReference>
<dbReference type="GO" id="GO:0019592">
    <property type="term" value="P:mannitol catabolic process"/>
    <property type="evidence" value="ECO:0007669"/>
    <property type="project" value="TreeGrafter"/>
</dbReference>
<dbReference type="InterPro" id="IPR008927">
    <property type="entry name" value="6-PGluconate_DH-like_C_sf"/>
</dbReference>
<evidence type="ECO:0000259" key="10">
    <source>
        <dbReference type="Pfam" id="PF08125"/>
    </source>
</evidence>
<dbReference type="GO" id="GO:0008926">
    <property type="term" value="F:mannitol-1-phosphate 5-dehydrogenase activity"/>
    <property type="evidence" value="ECO:0007669"/>
    <property type="project" value="UniProtKB-EC"/>
</dbReference>
<dbReference type="InterPro" id="IPR036291">
    <property type="entry name" value="NAD(P)-bd_dom_sf"/>
</dbReference>
<dbReference type="PANTHER" id="PTHR30524">
    <property type="entry name" value="MANNITOL-1-PHOSPHATE 5-DEHYDROGENASE"/>
    <property type="match status" value="1"/>
</dbReference>
<dbReference type="Proteomes" id="UP000799118">
    <property type="component" value="Unassembled WGS sequence"/>
</dbReference>
<evidence type="ECO:0000256" key="3">
    <source>
        <dbReference type="ARBA" id="ARBA00012939"/>
    </source>
</evidence>
<comment type="similarity">
    <text evidence="1">Belongs to the mannitol dehydrogenase family.</text>
</comment>
<dbReference type="InterPro" id="IPR023027">
    <property type="entry name" value="Mannitol_DH_CS"/>
</dbReference>
<sequence>MPFEAVSLPGKPVAIQFGAGNIGRGFIGAVLSKAGFHVVFADVQEKIVNALNEHGQYDVHILNGETQIETIKPVSALLSTDLKAIEELARKPLSIITTAVGPNILPRLAKPIAQIVRTRMAEHMGPINIVACENLQNATEKLREALEKELSDEQERLYMQDNVGFAVCSVDRIVPPFSSDKILDVGVEPFYEWTVDSNSLKKTDPDVIIEGMHATDNLDAYVQRKLFTLNTGHAIAAYLGFIDNKNTILEAISDESIHAIVSRALHESGAALIDKHSPFFSHEEHQEYVKKILQRFSNQHLKDEVARVGREPLRKLKRGDRLLGPVEMCRERSLEHDTLLLGVAAALLFHPTDGDKEATEVQERIQRDGIEKVVSELTGWEYDDVDLQKIIGDYNRMKSYAVQTSEWTETTLPARL</sequence>
<evidence type="ECO:0000256" key="5">
    <source>
        <dbReference type="ARBA" id="ARBA00023002"/>
    </source>
</evidence>
<gene>
    <name evidence="11" type="ORF">BT96DRAFT_965725</name>
</gene>
<dbReference type="Gene3D" id="1.10.1040.10">
    <property type="entry name" value="N-(1-d-carboxylethyl)-l-norvaline Dehydrogenase, domain 2"/>
    <property type="match status" value="1"/>
</dbReference>
<feature type="coiled-coil region" evidence="8">
    <location>
        <begin position="129"/>
        <end position="156"/>
    </location>
</feature>
<dbReference type="AlphaFoldDB" id="A0A6A4HPF6"/>
<keyword evidence="12" id="KW-1185">Reference proteome</keyword>
<evidence type="ECO:0000259" key="9">
    <source>
        <dbReference type="Pfam" id="PF01232"/>
    </source>
</evidence>
<dbReference type="Pfam" id="PF01232">
    <property type="entry name" value="Mannitol_dh"/>
    <property type="match status" value="1"/>
</dbReference>
<feature type="domain" description="Mannitol dehydrogenase C-terminal" evidence="10">
    <location>
        <begin position="217"/>
        <end position="368"/>
    </location>
</feature>
<protein>
    <recommendedName>
        <fullName evidence="4">Mannitol-1-phosphate 5-dehydrogenase</fullName>
        <ecNumber evidence="3">1.1.1.17</ecNumber>
    </recommendedName>
</protein>
<evidence type="ECO:0000256" key="8">
    <source>
        <dbReference type="SAM" id="Coils"/>
    </source>
</evidence>
<dbReference type="NCBIfam" id="NF002652">
    <property type="entry name" value="PRK02318.2-5"/>
    <property type="match status" value="1"/>
</dbReference>
<feature type="domain" description="Mannitol dehydrogenase N-terminal" evidence="9">
    <location>
        <begin position="14"/>
        <end position="206"/>
    </location>
</feature>
<comment type="subunit">
    <text evidence="2">Monomer.</text>
</comment>
<dbReference type="SUPFAM" id="SSF48179">
    <property type="entry name" value="6-phosphogluconate dehydrogenase C-terminal domain-like"/>
    <property type="match status" value="1"/>
</dbReference>
<dbReference type="PANTHER" id="PTHR30524:SF0">
    <property type="entry name" value="ALTRONATE OXIDOREDUCTASE-RELATED"/>
    <property type="match status" value="1"/>
</dbReference>
<evidence type="ECO:0000256" key="6">
    <source>
        <dbReference type="ARBA" id="ARBA00023027"/>
    </source>
</evidence>
<keyword evidence="8" id="KW-0175">Coiled coil</keyword>
<proteinExistence type="inferred from homology"/>
<evidence type="ECO:0000256" key="4">
    <source>
        <dbReference type="ARBA" id="ARBA00016219"/>
    </source>
</evidence>
<keyword evidence="6" id="KW-0520">NAD</keyword>
<dbReference type="GO" id="GO:0005829">
    <property type="term" value="C:cytosol"/>
    <property type="evidence" value="ECO:0007669"/>
    <property type="project" value="TreeGrafter"/>
</dbReference>
<dbReference type="EMBL" id="ML769472">
    <property type="protein sequence ID" value="KAE9399228.1"/>
    <property type="molecule type" value="Genomic_DNA"/>
</dbReference>
<name>A0A6A4HPF6_9AGAR</name>
<dbReference type="InterPro" id="IPR013328">
    <property type="entry name" value="6PGD_dom2"/>
</dbReference>
<dbReference type="InterPro" id="IPR023028">
    <property type="entry name" value="Mannitol_1_phos_5_DH"/>
</dbReference>
<evidence type="ECO:0000313" key="11">
    <source>
        <dbReference type="EMBL" id="KAE9399228.1"/>
    </source>
</evidence>
<evidence type="ECO:0000256" key="1">
    <source>
        <dbReference type="ARBA" id="ARBA00006541"/>
    </source>
</evidence>
<dbReference type="InterPro" id="IPR000669">
    <property type="entry name" value="Mannitol_DH"/>
</dbReference>
<reference evidence="11" key="1">
    <citation type="journal article" date="2019" name="Environ. Microbiol.">
        <title>Fungal ecological strategies reflected in gene transcription - a case study of two litter decomposers.</title>
        <authorList>
            <person name="Barbi F."/>
            <person name="Kohler A."/>
            <person name="Barry K."/>
            <person name="Baskaran P."/>
            <person name="Daum C."/>
            <person name="Fauchery L."/>
            <person name="Ihrmark K."/>
            <person name="Kuo A."/>
            <person name="LaButti K."/>
            <person name="Lipzen A."/>
            <person name="Morin E."/>
            <person name="Grigoriev I.V."/>
            <person name="Henrissat B."/>
            <person name="Lindahl B."/>
            <person name="Martin F."/>
        </authorList>
    </citation>
    <scope>NUCLEOTIDE SEQUENCE</scope>
    <source>
        <strain evidence="11">JB14</strain>
    </source>
</reference>
<keyword evidence="5" id="KW-0560">Oxidoreductase</keyword>
<dbReference type="Gene3D" id="3.40.50.720">
    <property type="entry name" value="NAD(P)-binding Rossmann-like Domain"/>
    <property type="match status" value="1"/>
</dbReference>
<organism evidence="11 12">
    <name type="scientific">Gymnopus androsaceus JB14</name>
    <dbReference type="NCBI Taxonomy" id="1447944"/>
    <lineage>
        <taxon>Eukaryota</taxon>
        <taxon>Fungi</taxon>
        <taxon>Dikarya</taxon>
        <taxon>Basidiomycota</taxon>
        <taxon>Agaricomycotina</taxon>
        <taxon>Agaricomycetes</taxon>
        <taxon>Agaricomycetidae</taxon>
        <taxon>Agaricales</taxon>
        <taxon>Marasmiineae</taxon>
        <taxon>Omphalotaceae</taxon>
        <taxon>Gymnopus</taxon>
    </lineage>
</organism>
<accession>A0A6A4HPF6</accession>
<dbReference type="OrthoDB" id="418169at2759"/>
<dbReference type="Pfam" id="PF08125">
    <property type="entry name" value="Mannitol_dh_C"/>
    <property type="match status" value="1"/>
</dbReference>
<evidence type="ECO:0000256" key="2">
    <source>
        <dbReference type="ARBA" id="ARBA00011245"/>
    </source>
</evidence>
<dbReference type="PROSITE" id="PS00974">
    <property type="entry name" value="MANNITOL_DHGENASE"/>
    <property type="match status" value="1"/>
</dbReference>
<dbReference type="InterPro" id="IPR013118">
    <property type="entry name" value="Mannitol_DH_C"/>
</dbReference>
<dbReference type="SUPFAM" id="SSF51735">
    <property type="entry name" value="NAD(P)-binding Rossmann-fold domains"/>
    <property type="match status" value="1"/>
</dbReference>
<dbReference type="PRINTS" id="PR00084">
    <property type="entry name" value="MTLDHDRGNASE"/>
</dbReference>
<dbReference type="NCBIfam" id="NF002646">
    <property type="entry name" value="PRK02318.1-2"/>
    <property type="match status" value="1"/>
</dbReference>